<dbReference type="PANTHER" id="PTHR42160:SF1">
    <property type="entry name" value="URACIL-DNA GLYCOSYLASE SUPERFAMILY PROTEIN"/>
    <property type="match status" value="1"/>
</dbReference>
<dbReference type="SUPFAM" id="SSF52141">
    <property type="entry name" value="Uracil-DNA glycosylase-like"/>
    <property type="match status" value="1"/>
</dbReference>
<sequence>MKHASPVAVSIAGDDSSTDLDALLTQVRACRLCEAHLPLGPRPVVQAAATARILIVGQAPGTRVHASGIPWDDPSGDRLREWMGVDKTVFYDAARIAIIPMGLCYPGRGASGDLPPRKECAPLWMDALLARLPDIELTLLVGQYAQRRFLGAAARGGVTSTVAGFAAHGPGYIPLPHPSPRNQGWFKHNSWFAQDLLPVLRQRVEAVLSAPIKANRRLGSCIPVTAPGVSLDERCAGGAAQCSQ</sequence>
<dbReference type="InterPro" id="IPR047124">
    <property type="entry name" value="HI_0220.2"/>
</dbReference>
<name>A0ABT6AH96_9BURK</name>
<organism evidence="2 3">
    <name type="scientific">Cupriavidus basilensis</name>
    <dbReference type="NCBI Taxonomy" id="68895"/>
    <lineage>
        <taxon>Bacteria</taxon>
        <taxon>Pseudomonadati</taxon>
        <taxon>Pseudomonadota</taxon>
        <taxon>Betaproteobacteria</taxon>
        <taxon>Burkholderiales</taxon>
        <taxon>Burkholderiaceae</taxon>
        <taxon>Cupriavidus</taxon>
    </lineage>
</organism>
<accession>A0ABT6AH96</accession>
<feature type="domain" description="Uracil-DNA glycosylase-like" evidence="1">
    <location>
        <begin position="44"/>
        <end position="201"/>
    </location>
</feature>
<proteinExistence type="predicted"/>
<dbReference type="Pfam" id="PF03167">
    <property type="entry name" value="UDG"/>
    <property type="match status" value="1"/>
</dbReference>
<dbReference type="InterPro" id="IPR005122">
    <property type="entry name" value="Uracil-DNA_glycosylase-like"/>
</dbReference>
<dbReference type="CDD" id="cd10033">
    <property type="entry name" value="UDG_like"/>
    <property type="match status" value="1"/>
</dbReference>
<dbReference type="InterPro" id="IPR036895">
    <property type="entry name" value="Uracil-DNA_glycosylase-like_sf"/>
</dbReference>
<keyword evidence="3" id="KW-1185">Reference proteome</keyword>
<gene>
    <name evidence="2" type="ORF">P3W85_03240</name>
</gene>
<evidence type="ECO:0000313" key="2">
    <source>
        <dbReference type="EMBL" id="MDF3831974.1"/>
    </source>
</evidence>
<dbReference type="Proteomes" id="UP001216674">
    <property type="component" value="Unassembled WGS sequence"/>
</dbReference>
<reference evidence="2 3" key="1">
    <citation type="submission" date="2023-03" db="EMBL/GenBank/DDBJ databases">
        <title>Draft assemblies of triclosan tolerant bacteria isolated from returned activated sludge.</title>
        <authorList>
            <person name="Van Hamelsveld S."/>
        </authorList>
    </citation>
    <scope>NUCLEOTIDE SEQUENCE [LARGE SCALE GENOMIC DNA]</scope>
    <source>
        <strain evidence="2 3">GW210010_S58</strain>
    </source>
</reference>
<dbReference type="PANTHER" id="PTHR42160">
    <property type="entry name" value="URACIL-DNA GLYCOSYLASE SUPERFAMILY PROTEIN"/>
    <property type="match status" value="1"/>
</dbReference>
<protein>
    <submittedName>
        <fullName evidence="2">Uracil-DNA glycosylase family protein</fullName>
    </submittedName>
</protein>
<dbReference type="EMBL" id="JARJLM010000052">
    <property type="protein sequence ID" value="MDF3831974.1"/>
    <property type="molecule type" value="Genomic_DNA"/>
</dbReference>
<dbReference type="SMART" id="SM00987">
    <property type="entry name" value="UreE_C"/>
    <property type="match status" value="1"/>
</dbReference>
<dbReference type="Gene3D" id="3.40.470.10">
    <property type="entry name" value="Uracil-DNA glycosylase-like domain"/>
    <property type="match status" value="1"/>
</dbReference>
<comment type="caution">
    <text evidence="2">The sequence shown here is derived from an EMBL/GenBank/DDBJ whole genome shotgun (WGS) entry which is preliminary data.</text>
</comment>
<dbReference type="RefSeq" id="WP_276263705.1">
    <property type="nucleotide sequence ID" value="NZ_JARJLM010000052.1"/>
</dbReference>
<evidence type="ECO:0000313" key="3">
    <source>
        <dbReference type="Proteomes" id="UP001216674"/>
    </source>
</evidence>
<dbReference type="SMART" id="SM00986">
    <property type="entry name" value="UDG"/>
    <property type="match status" value="1"/>
</dbReference>
<evidence type="ECO:0000259" key="1">
    <source>
        <dbReference type="SMART" id="SM00986"/>
    </source>
</evidence>